<evidence type="ECO:0000313" key="2">
    <source>
        <dbReference type="Proteomes" id="UP001055439"/>
    </source>
</evidence>
<dbReference type="Proteomes" id="UP001055439">
    <property type="component" value="Chromosome 10"/>
</dbReference>
<dbReference type="EMBL" id="CP097503">
    <property type="protein sequence ID" value="URD82134.1"/>
    <property type="molecule type" value="Genomic_DNA"/>
</dbReference>
<organism evidence="1 2">
    <name type="scientific">Musa troglodytarum</name>
    <name type="common">fe'i banana</name>
    <dbReference type="NCBI Taxonomy" id="320322"/>
    <lineage>
        <taxon>Eukaryota</taxon>
        <taxon>Viridiplantae</taxon>
        <taxon>Streptophyta</taxon>
        <taxon>Embryophyta</taxon>
        <taxon>Tracheophyta</taxon>
        <taxon>Spermatophyta</taxon>
        <taxon>Magnoliopsida</taxon>
        <taxon>Liliopsida</taxon>
        <taxon>Zingiberales</taxon>
        <taxon>Musaceae</taxon>
        <taxon>Musa</taxon>
    </lineage>
</organism>
<protein>
    <submittedName>
        <fullName evidence="1">Uncharacterized protein</fullName>
    </submittedName>
</protein>
<name>A0A9E7EQX8_9LILI</name>
<accession>A0A9E7EQX8</accession>
<keyword evidence="2" id="KW-1185">Reference proteome</keyword>
<proteinExistence type="predicted"/>
<gene>
    <name evidence="1" type="ORF">MUK42_02865</name>
</gene>
<evidence type="ECO:0000313" key="1">
    <source>
        <dbReference type="EMBL" id="URD82134.1"/>
    </source>
</evidence>
<sequence length="108" mass="11350">MGVGWLRLREVLVPETLEDMARVAAAAGAVDKVVVEALDMGLGRAQAQATVRALVVVRAEVMGAAEAVEAAVEWALARAPATDLVLVLATVAVEEMATTRFRHTDAGR</sequence>
<dbReference type="AlphaFoldDB" id="A0A9E7EQX8"/>
<reference evidence="1" key="1">
    <citation type="submission" date="2022-05" db="EMBL/GenBank/DDBJ databases">
        <title>The Musa troglodytarum L. genome provides insights into the mechanism of non-climacteric behaviour and enrichment of carotenoids.</title>
        <authorList>
            <person name="Wang J."/>
        </authorList>
    </citation>
    <scope>NUCLEOTIDE SEQUENCE</scope>
    <source>
        <tissue evidence="1">Leaf</tissue>
    </source>
</reference>